<dbReference type="PROSITE" id="PS50110">
    <property type="entry name" value="RESPONSE_REGULATORY"/>
    <property type="match status" value="1"/>
</dbReference>
<dbReference type="InterPro" id="IPR011006">
    <property type="entry name" value="CheY-like_superfamily"/>
</dbReference>
<feature type="region of interest" description="Disordered" evidence="2">
    <location>
        <begin position="122"/>
        <end position="144"/>
    </location>
</feature>
<accession>A0A927CDE6</accession>
<dbReference type="Gene3D" id="2.40.50.40">
    <property type="match status" value="1"/>
</dbReference>
<evidence type="ECO:0000259" key="4">
    <source>
        <dbReference type="PROSITE" id="PS50930"/>
    </source>
</evidence>
<dbReference type="SUPFAM" id="SSF52172">
    <property type="entry name" value="CheY-like"/>
    <property type="match status" value="1"/>
</dbReference>
<name>A0A927CDE6_9BACL</name>
<keyword evidence="1" id="KW-0597">Phosphoprotein</keyword>
<sequence length="251" mass="28497">MLKALIVDDEPLARGELAYLLRRTGLVEVVGEADRLEQAIERVRELEPDVVFLDIQLEGESGLDVAKRLVEGTGGQRPEIVFATAYDEYALQAFELEASDYVLKPFEESRIETAVTKIARRLERKEHQPPGTASGPSGKPPGRIERLPISVDDRIMLIPIDKILYICFEDGKTSIVTEDRQYRVNDALIALERKLQHSKVVRVHRAYLVNLDNVIEIQPWFNSTCTLIVRNGNSIPVSRTFMKEIKQLLNF</sequence>
<dbReference type="PANTHER" id="PTHR37299">
    <property type="entry name" value="TRANSCRIPTIONAL REGULATOR-RELATED"/>
    <property type="match status" value="1"/>
</dbReference>
<dbReference type="InterPro" id="IPR046947">
    <property type="entry name" value="LytR-like"/>
</dbReference>
<keyword evidence="5" id="KW-0238">DNA-binding</keyword>
<comment type="caution">
    <text evidence="5">The sequence shown here is derived from an EMBL/GenBank/DDBJ whole genome shotgun (WGS) entry which is preliminary data.</text>
</comment>
<dbReference type="Gene3D" id="2.20.25.10">
    <property type="match status" value="1"/>
</dbReference>
<evidence type="ECO:0000256" key="2">
    <source>
        <dbReference type="SAM" id="MobiDB-lite"/>
    </source>
</evidence>
<gene>
    <name evidence="5" type="ORF">IDH45_26685</name>
</gene>
<dbReference type="Pfam" id="PF04397">
    <property type="entry name" value="LytTR"/>
    <property type="match status" value="1"/>
</dbReference>
<feature type="domain" description="HTH LytTR-type" evidence="4">
    <location>
        <begin position="147"/>
        <end position="251"/>
    </location>
</feature>
<protein>
    <submittedName>
        <fullName evidence="5">LytTR family transcriptional regulator DNA-binding domain-containing protein</fullName>
    </submittedName>
</protein>
<dbReference type="AlphaFoldDB" id="A0A927CDE6"/>
<dbReference type="SMART" id="SM00448">
    <property type="entry name" value="REC"/>
    <property type="match status" value="1"/>
</dbReference>
<feature type="modified residue" description="4-aspartylphosphate" evidence="1">
    <location>
        <position position="54"/>
    </location>
</feature>
<keyword evidence="6" id="KW-1185">Reference proteome</keyword>
<organism evidence="5 6">
    <name type="scientific">Paenibacillus oceani</name>
    <dbReference type="NCBI Taxonomy" id="2772510"/>
    <lineage>
        <taxon>Bacteria</taxon>
        <taxon>Bacillati</taxon>
        <taxon>Bacillota</taxon>
        <taxon>Bacilli</taxon>
        <taxon>Bacillales</taxon>
        <taxon>Paenibacillaceae</taxon>
        <taxon>Paenibacillus</taxon>
    </lineage>
</organism>
<proteinExistence type="predicted"/>
<dbReference type="PANTHER" id="PTHR37299:SF1">
    <property type="entry name" value="STAGE 0 SPORULATION PROTEIN A HOMOLOG"/>
    <property type="match status" value="1"/>
</dbReference>
<dbReference type="InterPro" id="IPR007492">
    <property type="entry name" value="LytTR_DNA-bd_dom"/>
</dbReference>
<dbReference type="Proteomes" id="UP000639396">
    <property type="component" value="Unassembled WGS sequence"/>
</dbReference>
<dbReference type="SMART" id="SM00850">
    <property type="entry name" value="LytTR"/>
    <property type="match status" value="1"/>
</dbReference>
<evidence type="ECO:0000259" key="3">
    <source>
        <dbReference type="PROSITE" id="PS50110"/>
    </source>
</evidence>
<dbReference type="GO" id="GO:0000156">
    <property type="term" value="F:phosphorelay response regulator activity"/>
    <property type="evidence" value="ECO:0007669"/>
    <property type="project" value="InterPro"/>
</dbReference>
<dbReference type="InterPro" id="IPR001789">
    <property type="entry name" value="Sig_transdc_resp-reg_receiver"/>
</dbReference>
<dbReference type="Pfam" id="PF00072">
    <property type="entry name" value="Response_reg"/>
    <property type="match status" value="1"/>
</dbReference>
<evidence type="ECO:0000313" key="5">
    <source>
        <dbReference type="EMBL" id="MBD2865575.1"/>
    </source>
</evidence>
<dbReference type="PROSITE" id="PS50930">
    <property type="entry name" value="HTH_LYTTR"/>
    <property type="match status" value="1"/>
</dbReference>
<dbReference type="GO" id="GO:0003677">
    <property type="term" value="F:DNA binding"/>
    <property type="evidence" value="ECO:0007669"/>
    <property type="project" value="UniProtKB-KW"/>
</dbReference>
<dbReference type="EMBL" id="JACXJA010000044">
    <property type="protein sequence ID" value="MBD2865575.1"/>
    <property type="molecule type" value="Genomic_DNA"/>
</dbReference>
<dbReference type="RefSeq" id="WP_190931197.1">
    <property type="nucleotide sequence ID" value="NZ_JACXJA010000044.1"/>
</dbReference>
<reference evidence="5" key="1">
    <citation type="submission" date="2020-09" db="EMBL/GenBank/DDBJ databases">
        <title>A novel bacterium of genus Paenibacillus, isolated from South China Sea.</title>
        <authorList>
            <person name="Huang H."/>
            <person name="Mo K."/>
            <person name="Hu Y."/>
        </authorList>
    </citation>
    <scope>NUCLEOTIDE SEQUENCE</scope>
    <source>
        <strain evidence="5">IB182363</strain>
    </source>
</reference>
<evidence type="ECO:0000313" key="6">
    <source>
        <dbReference type="Proteomes" id="UP000639396"/>
    </source>
</evidence>
<dbReference type="Gene3D" id="3.40.50.2300">
    <property type="match status" value="1"/>
</dbReference>
<evidence type="ECO:0000256" key="1">
    <source>
        <dbReference type="PROSITE-ProRule" id="PRU00169"/>
    </source>
</evidence>
<feature type="domain" description="Response regulatory" evidence="3">
    <location>
        <begin position="3"/>
        <end position="119"/>
    </location>
</feature>